<accession>A0AA35QA01</accession>
<evidence type="ECO:0000256" key="1">
    <source>
        <dbReference type="SAM" id="Coils"/>
    </source>
</evidence>
<keyword evidence="4" id="KW-1185">Reference proteome</keyword>
<dbReference type="Proteomes" id="UP001160390">
    <property type="component" value="Unassembled WGS sequence"/>
</dbReference>
<dbReference type="EMBL" id="CABFNP030001297">
    <property type="protein sequence ID" value="CAI6098040.1"/>
    <property type="molecule type" value="Genomic_DNA"/>
</dbReference>
<gene>
    <name evidence="3" type="ORF">CCHLO57077_00005765</name>
</gene>
<feature type="coiled-coil region" evidence="1">
    <location>
        <begin position="132"/>
        <end position="213"/>
    </location>
</feature>
<keyword evidence="1" id="KW-0175">Coiled coil</keyword>
<name>A0AA35QA01_9HYPO</name>
<feature type="coiled-coil region" evidence="1">
    <location>
        <begin position="12"/>
        <end position="102"/>
    </location>
</feature>
<feature type="coiled-coil region" evidence="1">
    <location>
        <begin position="480"/>
        <end position="546"/>
    </location>
</feature>
<reference evidence="3" key="1">
    <citation type="submission" date="2023-01" db="EMBL/GenBank/DDBJ databases">
        <authorList>
            <person name="Piombo E."/>
        </authorList>
    </citation>
    <scope>NUCLEOTIDE SEQUENCE</scope>
</reference>
<evidence type="ECO:0000256" key="2">
    <source>
        <dbReference type="SAM" id="MobiDB-lite"/>
    </source>
</evidence>
<evidence type="ECO:0000313" key="3">
    <source>
        <dbReference type="EMBL" id="CAI6098040.1"/>
    </source>
</evidence>
<evidence type="ECO:0000313" key="4">
    <source>
        <dbReference type="Proteomes" id="UP001160390"/>
    </source>
</evidence>
<organism evidence="3 4">
    <name type="scientific">Clonostachys chloroleuca</name>
    <dbReference type="NCBI Taxonomy" id="1926264"/>
    <lineage>
        <taxon>Eukaryota</taxon>
        <taxon>Fungi</taxon>
        <taxon>Dikarya</taxon>
        <taxon>Ascomycota</taxon>
        <taxon>Pezizomycotina</taxon>
        <taxon>Sordariomycetes</taxon>
        <taxon>Hypocreomycetidae</taxon>
        <taxon>Hypocreales</taxon>
        <taxon>Bionectriaceae</taxon>
        <taxon>Clonostachys</taxon>
    </lineage>
</organism>
<proteinExistence type="predicted"/>
<feature type="region of interest" description="Disordered" evidence="2">
    <location>
        <begin position="609"/>
        <end position="643"/>
    </location>
</feature>
<protein>
    <submittedName>
        <fullName evidence="3">Uncharacterized protein</fullName>
    </submittedName>
</protein>
<dbReference type="AlphaFoldDB" id="A0AA35QA01"/>
<sequence length="662" mass="76065">MQQLAQYWNECLKIAEEEKSEANEEIERLQIEMRGQSRKLEEARLLLSQKEVQVNELESQNSVLKEHDNGTTSQNAKLTEEVDELRKELSNSNIKISHLGEKCKTFKDKINEVLTEQQTLYGQVESSFQAAVTELEQEKAKRETDVKEIDNALDLCEKKREQMKREFEDIHARDQNEIYQSKQTISLLTNEIKAQHEEAMAREKDLAENLRRQSDIQYQNGQKKLQHVESKVDLVLDACRQRSQKENENSAPIAAISDKIDLVVDVIGSTPSQNQEKLFETMRSAIEPIAQELENRIVSQISSRMHGEFSKYNELEKTISRFGQTFQDELANIQQVISWQLEATRIEQPSNTDHLHNTIVESLKDMRDGINSTKELCEGTRNVQHELNKVISNALVSATESERDCLTGKVEERDSEIDHLRHQLISLKDEYSAKLEAFSAKEAAQEQTIITQLLRENLHHIGQSFQQEFERERQEFSEKMSHNEKANENLRTQLQEAISKIIELKVPGSPDAEKLEEQLQGERHSVASLTRKIGNLEQELKNTEMLRGQWRQGLMSVNTLKAKLEAATQRLPKVEAIAAKLNGITRLNDVINSTAKFFDAEKEWLQTELSGRSQVEESNPHDQLGSKKIIFPNYPKSGESDRKKLACRRCITPESAGLQPDW</sequence>
<comment type="caution">
    <text evidence="3">The sequence shown here is derived from an EMBL/GenBank/DDBJ whole genome shotgun (WGS) entry which is preliminary data.</text>
</comment>